<organism evidence="1 2">
    <name type="scientific">Entomophthora muscae</name>
    <dbReference type="NCBI Taxonomy" id="34485"/>
    <lineage>
        <taxon>Eukaryota</taxon>
        <taxon>Fungi</taxon>
        <taxon>Fungi incertae sedis</taxon>
        <taxon>Zoopagomycota</taxon>
        <taxon>Entomophthoromycotina</taxon>
        <taxon>Entomophthoromycetes</taxon>
        <taxon>Entomophthorales</taxon>
        <taxon>Entomophthoraceae</taxon>
        <taxon>Entomophthora</taxon>
    </lineage>
</organism>
<evidence type="ECO:0000313" key="2">
    <source>
        <dbReference type="Proteomes" id="UP001165960"/>
    </source>
</evidence>
<name>A0ACC2RXM2_9FUNG</name>
<accession>A0ACC2RXM2</accession>
<protein>
    <submittedName>
        <fullName evidence="1">Uncharacterized protein</fullName>
    </submittedName>
</protein>
<reference evidence="1" key="1">
    <citation type="submission" date="2022-04" db="EMBL/GenBank/DDBJ databases">
        <title>Genome of the entomopathogenic fungus Entomophthora muscae.</title>
        <authorList>
            <person name="Elya C."/>
            <person name="Lovett B.R."/>
            <person name="Lee E."/>
            <person name="Macias A.M."/>
            <person name="Hajek A.E."/>
            <person name="De Bivort B.L."/>
            <person name="Kasson M.T."/>
            <person name="De Fine Licht H.H."/>
            <person name="Stajich J.E."/>
        </authorList>
    </citation>
    <scope>NUCLEOTIDE SEQUENCE</scope>
    <source>
        <strain evidence="1">Berkeley</strain>
    </source>
</reference>
<keyword evidence="2" id="KW-1185">Reference proteome</keyword>
<gene>
    <name evidence="1" type="ORF">DSO57_1010832</name>
</gene>
<sequence length="459" mass="52612">MSSLDLTTNYLVRFAAKLLDENLIDNHQQALNKFIGCLENRDLLIDNPISAKPSFDQSISNLLLSSKHNNSKLFSLHLEDSCKQLLTEFSSNISYSYVCGYNTIVWAHMLDEAETLYKNWNLSQEIPDRLAILNKTEATWNNRLLSTSPSFKIRENILNFQRVILDTLYMAKNQLDRSLVSRIKEMRSHNYIQCAKLARKAGYFQTSYRSLIEHLEHDKLAVAKELAKWHWSQGQFWPAMEILMKLLGETAPALITGNYDSHAPIFSESMDQSQVQLKLVKWMMSINACNQDVFGQEFCKLCEAQSEWGKCHFYATQHLFGLLAQKASDVVSSKKALEVTELLKEKVICGHNCLKFSSKYVYQLLPHILTQWLHCNIAFKRHVGLLDKANPCMLSMANELPIYMFLPVFSQVVSRLNTDGPDVLKVLNIIIFRIIMEYPQQALWALVGTSASQEKTHSA</sequence>
<proteinExistence type="predicted"/>
<dbReference type="EMBL" id="QTSX02006426">
    <property type="protein sequence ID" value="KAJ9054745.1"/>
    <property type="molecule type" value="Genomic_DNA"/>
</dbReference>
<evidence type="ECO:0000313" key="1">
    <source>
        <dbReference type="EMBL" id="KAJ9054745.1"/>
    </source>
</evidence>
<comment type="caution">
    <text evidence="1">The sequence shown here is derived from an EMBL/GenBank/DDBJ whole genome shotgun (WGS) entry which is preliminary data.</text>
</comment>
<dbReference type="Proteomes" id="UP001165960">
    <property type="component" value="Unassembled WGS sequence"/>
</dbReference>